<accession>A0ABS4JKT9</accession>
<proteinExistence type="predicted"/>
<dbReference type="Proteomes" id="UP001519288">
    <property type="component" value="Unassembled WGS sequence"/>
</dbReference>
<evidence type="ECO:0000313" key="1">
    <source>
        <dbReference type="EMBL" id="MBP2002308.1"/>
    </source>
</evidence>
<evidence type="ECO:0000313" key="2">
    <source>
        <dbReference type="Proteomes" id="UP001519288"/>
    </source>
</evidence>
<sequence length="291" mass="34717">MSDAQQPQVKPPLPYDQQLNRFKERGLIVSDDSEALEILKRVSYYRLTAYALTFKKNDIFTPGTTFETIYRHYEFDSKLRNILMEIIEHVEIAFRTHIAHEIANNFGPLGYQNSSHFRNLINHETFINELTKSIDKSKDPFIEWHRTRYQGQFPSWVAFEVLTFSSISMLYKNLLLDNQKSIAKTFYRGLDYTEISNWLHLLSVVRNRCAHYSRLFNQSLSLDIKFRSIDRNLDITNRTLFAVIFNLKYLIKDSIWITWVTKLEALITEYREVDIRLLGFNEEWHRLLEKK</sequence>
<dbReference type="PIRSF" id="PIRSF034934">
    <property type="entry name" value="AbiF_AbiD"/>
    <property type="match status" value="1"/>
</dbReference>
<dbReference type="InterPro" id="IPR017034">
    <property type="entry name" value="Abi_system_AbiD/AbiF"/>
</dbReference>
<keyword evidence="2" id="KW-1185">Reference proteome</keyword>
<comment type="caution">
    <text evidence="1">The sequence shown here is derived from an EMBL/GenBank/DDBJ whole genome shotgun (WGS) entry which is preliminary data.</text>
</comment>
<dbReference type="InterPro" id="IPR011664">
    <property type="entry name" value="Abi_system_AbiD/AbiF-like"/>
</dbReference>
<organism evidence="1 2">
    <name type="scientific">Paenibacillus shirakamiensis</name>
    <dbReference type="NCBI Taxonomy" id="1265935"/>
    <lineage>
        <taxon>Bacteria</taxon>
        <taxon>Bacillati</taxon>
        <taxon>Bacillota</taxon>
        <taxon>Bacilli</taxon>
        <taxon>Bacillales</taxon>
        <taxon>Paenibacillaceae</taxon>
        <taxon>Paenibacillus</taxon>
    </lineage>
</organism>
<dbReference type="RefSeq" id="WP_209865118.1">
    <property type="nucleotide sequence ID" value="NZ_JAGGLD010000007.1"/>
</dbReference>
<reference evidence="1 2" key="1">
    <citation type="submission" date="2021-03" db="EMBL/GenBank/DDBJ databases">
        <title>Genomic Encyclopedia of Type Strains, Phase IV (KMG-IV): sequencing the most valuable type-strain genomes for metagenomic binning, comparative biology and taxonomic classification.</title>
        <authorList>
            <person name="Goeker M."/>
        </authorList>
    </citation>
    <scope>NUCLEOTIDE SEQUENCE [LARGE SCALE GENOMIC DNA]</scope>
    <source>
        <strain evidence="1 2">DSM 26806</strain>
    </source>
</reference>
<name>A0ABS4JKT9_9BACL</name>
<dbReference type="EMBL" id="JAGGLD010000007">
    <property type="protein sequence ID" value="MBP2002308.1"/>
    <property type="molecule type" value="Genomic_DNA"/>
</dbReference>
<protein>
    <submittedName>
        <fullName evidence="1">Abortive infection bacteriophage resistance protein</fullName>
    </submittedName>
</protein>
<gene>
    <name evidence="1" type="ORF">J2Z69_003380</name>
</gene>
<dbReference type="Pfam" id="PF07751">
    <property type="entry name" value="Abi_2"/>
    <property type="match status" value="1"/>
</dbReference>